<organism evidence="8 9">
    <name type="scientific">Cnuibacter physcomitrellae</name>
    <dbReference type="NCBI Taxonomy" id="1619308"/>
    <lineage>
        <taxon>Bacteria</taxon>
        <taxon>Bacillati</taxon>
        <taxon>Actinomycetota</taxon>
        <taxon>Actinomycetes</taxon>
        <taxon>Micrococcales</taxon>
        <taxon>Microbacteriaceae</taxon>
        <taxon>Cnuibacter</taxon>
    </lineage>
</organism>
<dbReference type="EMBL" id="CP020715">
    <property type="protein sequence ID" value="ARJ06513.1"/>
    <property type="molecule type" value="Genomic_DNA"/>
</dbReference>
<feature type="region of interest" description="Disordered" evidence="6">
    <location>
        <begin position="353"/>
        <end position="382"/>
    </location>
</feature>
<accession>A0A1X9LMV0</accession>
<gene>
    <name evidence="8" type="ORF">B5808_15775</name>
</gene>
<feature type="transmembrane region" description="Helical" evidence="7">
    <location>
        <begin position="191"/>
        <end position="209"/>
    </location>
</feature>
<feature type="transmembrane region" description="Helical" evidence="7">
    <location>
        <begin position="107"/>
        <end position="128"/>
    </location>
</feature>
<keyword evidence="5 7" id="KW-0472">Membrane</keyword>
<evidence type="ECO:0000256" key="6">
    <source>
        <dbReference type="SAM" id="MobiDB-lite"/>
    </source>
</evidence>
<keyword evidence="3 7" id="KW-0812">Transmembrane</keyword>
<keyword evidence="9" id="KW-1185">Reference proteome</keyword>
<keyword evidence="2" id="KW-1003">Cell membrane</keyword>
<evidence type="ECO:0000256" key="1">
    <source>
        <dbReference type="ARBA" id="ARBA00004651"/>
    </source>
</evidence>
<evidence type="ECO:0000313" key="9">
    <source>
        <dbReference type="Proteomes" id="UP000192775"/>
    </source>
</evidence>
<feature type="transmembrane region" description="Helical" evidence="7">
    <location>
        <begin position="59"/>
        <end position="76"/>
    </location>
</feature>
<dbReference type="InterPro" id="IPR001851">
    <property type="entry name" value="ABC_transp_permease"/>
</dbReference>
<evidence type="ECO:0000256" key="5">
    <source>
        <dbReference type="ARBA" id="ARBA00023136"/>
    </source>
</evidence>
<feature type="transmembrane region" description="Helical" evidence="7">
    <location>
        <begin position="240"/>
        <end position="260"/>
    </location>
</feature>
<evidence type="ECO:0000256" key="3">
    <source>
        <dbReference type="ARBA" id="ARBA00022692"/>
    </source>
</evidence>
<evidence type="ECO:0000256" key="2">
    <source>
        <dbReference type="ARBA" id="ARBA00022475"/>
    </source>
</evidence>
<evidence type="ECO:0000313" key="8">
    <source>
        <dbReference type="EMBL" id="ARJ06513.1"/>
    </source>
</evidence>
<dbReference type="STRING" id="1619308.B5808_15775"/>
<dbReference type="AlphaFoldDB" id="A0A1X9LMV0"/>
<dbReference type="GO" id="GO:0005886">
    <property type="term" value="C:plasma membrane"/>
    <property type="evidence" value="ECO:0007669"/>
    <property type="project" value="UniProtKB-SubCell"/>
</dbReference>
<name>A0A1X9LMV0_9MICO</name>
<evidence type="ECO:0000256" key="4">
    <source>
        <dbReference type="ARBA" id="ARBA00022989"/>
    </source>
</evidence>
<comment type="subcellular location">
    <subcellularLocation>
        <location evidence="1">Cell membrane</location>
        <topology evidence="1">Multi-pass membrane protein</topology>
    </subcellularLocation>
</comment>
<feature type="transmembrane region" description="Helical" evidence="7">
    <location>
        <begin position="280"/>
        <end position="302"/>
    </location>
</feature>
<dbReference type="PANTHER" id="PTHR47089">
    <property type="entry name" value="ABC TRANSPORTER, PERMEASE PROTEIN"/>
    <property type="match status" value="1"/>
</dbReference>
<sequence>MTRRIVTTFAGPVVSVVLALIVTTLFLELSGYSSASAYEVMWNYGIEPASLVSALNNAIPLYIAGVAAAFALRMGLFNIGVDGQYRVAALIGAVVAAQLPLPLYLRLPITLLVCCVVGALWALVPALLKVYRGVSEVITSILMNAIATTVVAMLLANVFRSGSGQNTGTAIIDDQGAMPVLLDLGIGNRTSISGFIVVAVIVGIVFYLLQYRTVFGFTLQVAAQSPEAAESAGIRVNRRIIYAMLGSGAIAGLIGMYHVLGVAYRYDGTMPTDLMFTGLAAALLGRSHPIGMAVGAFILAFVERSSQVLGLVQLPTEVGTLFMAVILLSSAVGYWLTERADQRIALWNAIRSRRRGGSSGPADGDSSDAPTPAPADGLEAAR</sequence>
<dbReference type="KEGG" id="cphy:B5808_15775"/>
<keyword evidence="4 7" id="KW-1133">Transmembrane helix</keyword>
<proteinExistence type="predicted"/>
<dbReference type="RefSeq" id="WP_085020651.1">
    <property type="nucleotide sequence ID" value="NZ_BMHD01000001.1"/>
</dbReference>
<feature type="transmembrane region" description="Helical" evidence="7">
    <location>
        <begin position="314"/>
        <end position="336"/>
    </location>
</feature>
<reference evidence="8 9" key="1">
    <citation type="submission" date="2017-04" db="EMBL/GenBank/DDBJ databases">
        <authorList>
            <person name="Afonso C.L."/>
            <person name="Miller P.J."/>
            <person name="Scott M.A."/>
            <person name="Spackman E."/>
            <person name="Goraichik I."/>
            <person name="Dimitrov K.M."/>
            <person name="Suarez D.L."/>
            <person name="Swayne D.E."/>
        </authorList>
    </citation>
    <scope>NUCLEOTIDE SEQUENCE [LARGE SCALE GENOMIC DNA]</scope>
    <source>
        <strain evidence="9">XA(T)</strain>
    </source>
</reference>
<dbReference type="GO" id="GO:0022857">
    <property type="term" value="F:transmembrane transporter activity"/>
    <property type="evidence" value="ECO:0007669"/>
    <property type="project" value="InterPro"/>
</dbReference>
<dbReference type="CDD" id="cd06580">
    <property type="entry name" value="TM_PBP1_transp_TpRbsC_like"/>
    <property type="match status" value="1"/>
</dbReference>
<dbReference type="Proteomes" id="UP000192775">
    <property type="component" value="Chromosome"/>
</dbReference>
<dbReference type="PANTHER" id="PTHR47089:SF1">
    <property type="entry name" value="GUANOSINE ABC TRANSPORTER PERMEASE PROTEIN NUPP"/>
    <property type="match status" value="1"/>
</dbReference>
<protein>
    <submittedName>
        <fullName evidence="8">Uncharacterized protein</fullName>
    </submittedName>
</protein>
<feature type="compositionally biased region" description="Low complexity" evidence="6">
    <location>
        <begin position="360"/>
        <end position="370"/>
    </location>
</feature>
<feature type="transmembrane region" description="Helical" evidence="7">
    <location>
        <begin position="140"/>
        <end position="159"/>
    </location>
</feature>
<evidence type="ECO:0000256" key="7">
    <source>
        <dbReference type="SAM" id="Phobius"/>
    </source>
</evidence>
<dbReference type="Pfam" id="PF02653">
    <property type="entry name" value="BPD_transp_2"/>
    <property type="match status" value="1"/>
</dbReference>